<keyword evidence="1" id="KW-0560">Oxidoreductase</keyword>
<protein>
    <submittedName>
        <fullName evidence="3">(2Fe-2S)-binding protein</fullName>
    </submittedName>
</protein>
<evidence type="ECO:0000256" key="1">
    <source>
        <dbReference type="ARBA" id="ARBA00023002"/>
    </source>
</evidence>
<organism evidence="3 4">
    <name type="scientific">Muiribacterium halophilum</name>
    <dbReference type="NCBI Taxonomy" id="2053465"/>
    <lineage>
        <taxon>Bacteria</taxon>
        <taxon>Candidatus Muiribacteriota</taxon>
        <taxon>Candidatus Muiribacteriia</taxon>
        <taxon>Candidatus Muiribacteriales</taxon>
        <taxon>Candidatus Muiribacteriaceae</taxon>
        <taxon>Candidatus Muiribacterium</taxon>
    </lineage>
</organism>
<dbReference type="InterPro" id="IPR041854">
    <property type="entry name" value="BFD-like_2Fe2S-bd_dom_sf"/>
</dbReference>
<dbReference type="InterPro" id="IPR041117">
    <property type="entry name" value="SoxA_A3"/>
</dbReference>
<comment type="caution">
    <text evidence="3">The sequence shown here is derived from an EMBL/GenBank/DDBJ whole genome shotgun (WGS) entry which is preliminary data.</text>
</comment>
<dbReference type="EMBL" id="PKTG01000107">
    <property type="protein sequence ID" value="PLX16686.1"/>
    <property type="molecule type" value="Genomic_DNA"/>
</dbReference>
<gene>
    <name evidence="3" type="ORF">C0601_09420</name>
</gene>
<dbReference type="PANTHER" id="PTHR42720:SF1">
    <property type="entry name" value="GLYCEROL 3-PHOSPHATE OXIDASE"/>
    <property type="match status" value="1"/>
</dbReference>
<evidence type="ECO:0000259" key="2">
    <source>
        <dbReference type="Pfam" id="PF17806"/>
    </source>
</evidence>
<proteinExistence type="predicted"/>
<dbReference type="Proteomes" id="UP000234857">
    <property type="component" value="Unassembled WGS sequence"/>
</dbReference>
<name>A0A2N5ZDE1_MUIH1</name>
<accession>A0A2N5ZDE1</accession>
<dbReference type="PANTHER" id="PTHR42720">
    <property type="entry name" value="GLYCEROL-3-PHOSPHATE DEHYDROGENASE"/>
    <property type="match status" value="1"/>
</dbReference>
<dbReference type="Gene3D" id="1.10.10.1100">
    <property type="entry name" value="BFD-like [2Fe-2S]-binding domain"/>
    <property type="match status" value="1"/>
</dbReference>
<sequence length="93" mass="10399">MKDDQIIICRCEDGTLADVKDAIHRLGLRSVEEIKRVKRFGMGHCQGKTCGKLISQIISRELNISYEDMAPATTRQPAKAVSVKEFASYQEGN</sequence>
<dbReference type="Pfam" id="PF17806">
    <property type="entry name" value="SO_alpha_A3"/>
    <property type="match status" value="1"/>
</dbReference>
<dbReference type="InterPro" id="IPR052745">
    <property type="entry name" value="G3P_Oxidase/Oxidoreductase"/>
</dbReference>
<evidence type="ECO:0000313" key="3">
    <source>
        <dbReference type="EMBL" id="PLX16686.1"/>
    </source>
</evidence>
<dbReference type="AlphaFoldDB" id="A0A2N5ZDE1"/>
<dbReference type="CDD" id="cd19946">
    <property type="entry name" value="GlpA-like_Fer2_BFD-like"/>
    <property type="match status" value="1"/>
</dbReference>
<feature type="domain" description="SoxA A3" evidence="2">
    <location>
        <begin position="9"/>
        <end position="86"/>
    </location>
</feature>
<reference evidence="3 4" key="1">
    <citation type="submission" date="2017-11" db="EMBL/GenBank/DDBJ databases">
        <title>Genome-resolved metagenomics identifies genetic mobility, metabolic interactions, and unexpected diversity in perchlorate-reducing communities.</title>
        <authorList>
            <person name="Barnum T.P."/>
            <person name="Figueroa I.A."/>
            <person name="Carlstrom C.I."/>
            <person name="Lucas L.N."/>
            <person name="Engelbrektson A.L."/>
            <person name="Coates J.D."/>
        </authorList>
    </citation>
    <scope>NUCLEOTIDE SEQUENCE [LARGE SCALE GENOMIC DNA]</scope>
    <source>
        <strain evidence="3">BM706</strain>
    </source>
</reference>
<evidence type="ECO:0000313" key="4">
    <source>
        <dbReference type="Proteomes" id="UP000234857"/>
    </source>
</evidence>